<organism evidence="7">
    <name type="scientific">Menopon gallinae</name>
    <name type="common">poultry shaft louse</name>
    <dbReference type="NCBI Taxonomy" id="328185"/>
    <lineage>
        <taxon>Eukaryota</taxon>
        <taxon>Metazoa</taxon>
        <taxon>Ecdysozoa</taxon>
        <taxon>Arthropoda</taxon>
        <taxon>Hexapoda</taxon>
        <taxon>Insecta</taxon>
        <taxon>Pterygota</taxon>
        <taxon>Neoptera</taxon>
        <taxon>Paraneoptera</taxon>
        <taxon>Psocodea</taxon>
        <taxon>Troctomorpha</taxon>
        <taxon>Phthiraptera</taxon>
        <taxon>Amblycera</taxon>
        <taxon>Menoponidae</taxon>
        <taxon>Menopon</taxon>
    </lineage>
</organism>
<comment type="caution">
    <text evidence="7">The sequence shown here is derived from an EMBL/GenBank/DDBJ whole genome shotgun (WGS) entry which is preliminary data.</text>
</comment>
<accession>A0AAW2I2X3</accession>
<dbReference type="SUPFAM" id="SSF53448">
    <property type="entry name" value="Nucleotide-diphospho-sugar transferases"/>
    <property type="match status" value="1"/>
</dbReference>
<dbReference type="CDD" id="cd04193">
    <property type="entry name" value="UDPGlcNAc_PPase"/>
    <property type="match status" value="1"/>
</dbReference>
<protein>
    <recommendedName>
        <fullName evidence="3">UDP-N-acetylglucosamine diphosphorylase</fullName>
        <ecNumber evidence="3">2.7.7.23</ecNumber>
    </recommendedName>
</protein>
<keyword evidence="5" id="KW-0548">Nucleotidyltransferase</keyword>
<dbReference type="Pfam" id="PF01704">
    <property type="entry name" value="UDPGP"/>
    <property type="match status" value="1"/>
</dbReference>
<dbReference type="InterPro" id="IPR029044">
    <property type="entry name" value="Nucleotide-diphossugar_trans"/>
</dbReference>
<dbReference type="AlphaFoldDB" id="A0AAW2I2X3"/>
<dbReference type="FunFam" id="3.90.550.10:FF:000075">
    <property type="entry name" value="Probable UDP-N-acetylglucosamine pyrophosphorylase"/>
    <property type="match status" value="1"/>
</dbReference>
<proteinExistence type="inferred from homology"/>
<dbReference type="EMBL" id="JARGDH010000002">
    <property type="protein sequence ID" value="KAL0276263.1"/>
    <property type="molecule type" value="Genomic_DNA"/>
</dbReference>
<dbReference type="PANTHER" id="PTHR11952:SF2">
    <property type="entry name" value="LD24639P"/>
    <property type="match status" value="1"/>
</dbReference>
<comment type="similarity">
    <text evidence="2">Belongs to the UDPGP type 1 family.</text>
</comment>
<evidence type="ECO:0000256" key="4">
    <source>
        <dbReference type="ARBA" id="ARBA00022679"/>
    </source>
</evidence>
<dbReference type="GO" id="GO:0006048">
    <property type="term" value="P:UDP-N-acetylglucosamine biosynthetic process"/>
    <property type="evidence" value="ECO:0007669"/>
    <property type="project" value="TreeGrafter"/>
</dbReference>
<reference evidence="7" key="1">
    <citation type="journal article" date="2024" name="Gigascience">
        <title>Chromosome-level genome of the poultry shaft louse Menopon gallinae provides insight into the host-switching and adaptive evolution of parasitic lice.</title>
        <authorList>
            <person name="Xu Y."/>
            <person name="Ma L."/>
            <person name="Liu S."/>
            <person name="Liang Y."/>
            <person name="Liu Q."/>
            <person name="He Z."/>
            <person name="Tian L."/>
            <person name="Duan Y."/>
            <person name="Cai W."/>
            <person name="Li H."/>
            <person name="Song F."/>
        </authorList>
    </citation>
    <scope>NUCLEOTIDE SEQUENCE</scope>
    <source>
        <strain evidence="7">Cailab_2023a</strain>
    </source>
</reference>
<dbReference type="InterPro" id="IPR039741">
    <property type="entry name" value="UDP-sugar_pyrophosphorylase"/>
</dbReference>
<evidence type="ECO:0000256" key="1">
    <source>
        <dbReference type="ARBA" id="ARBA00005208"/>
    </source>
</evidence>
<evidence type="ECO:0000313" key="7">
    <source>
        <dbReference type="EMBL" id="KAL0276263.1"/>
    </source>
</evidence>
<evidence type="ECO:0000256" key="2">
    <source>
        <dbReference type="ARBA" id="ARBA00010401"/>
    </source>
</evidence>
<dbReference type="InterPro" id="IPR002618">
    <property type="entry name" value="UDPGP_fam"/>
</dbReference>
<sequence length="482" mass="54845">MNKYEELKSFLSKYDQDHLIRFWDELTDDEKSSLESDIRNIDFEQVTNFLSQLKETQASQEKLDSELRPVPPEIYGSVEGTNEKVLEAYRYEGLKQIAKGHVGVILLAGGQGTRLGVNDPKGMFNVGLPSGSTLFQIQAERIKRLQHLAEIEFKKRCNITWYIMTSDATLEKTQNFFKKNNYFGLDESNVVMFEQGKLPCFDFDGKILLDKKFKISMSPNGNGGLYKALRDERVLQDMDKRGVKYLHTYCVDNILVRVADPIFIGYCVSKKADCAAKVVRKDFPHEAVGVVCAVNGKYQVVEYSEITSQTAEKKNEDGTLMFNAGNICNHFFTTEFLKNVSNYFESKLKVHEARKKIPYVQPDGTRVEKPEENTGIKIEKFVFDVFPFSTNFVVWEVPREEEFSALKNGINSKKDNANTAKESIYKLHKKYIINAGGKVSGNGPCEVSPLLSYSGEGLEKICQGKKYDTDCQPVYLTPYDLQ</sequence>
<dbReference type="PANTHER" id="PTHR11952">
    <property type="entry name" value="UDP- GLUCOSE PYROPHOSPHORYLASE"/>
    <property type="match status" value="1"/>
</dbReference>
<dbReference type="EC" id="2.7.7.23" evidence="3"/>
<gene>
    <name evidence="7" type="ORF">PYX00_003869</name>
</gene>
<dbReference type="GO" id="GO:0003977">
    <property type="term" value="F:UDP-N-acetylglucosamine diphosphorylase activity"/>
    <property type="evidence" value="ECO:0007669"/>
    <property type="project" value="UniProtKB-EC"/>
</dbReference>
<evidence type="ECO:0000256" key="5">
    <source>
        <dbReference type="ARBA" id="ARBA00022695"/>
    </source>
</evidence>
<comment type="pathway">
    <text evidence="1">Nucleotide-sugar biosynthesis; UDP-N-acetyl-alpha-D-glucosamine biosynthesis; UDP-N-acetyl-alpha-D-glucosamine from N-acetyl-alpha-D-glucosamine 1-phosphate: step 1/1.</text>
</comment>
<dbReference type="Gene3D" id="3.90.550.10">
    <property type="entry name" value="Spore Coat Polysaccharide Biosynthesis Protein SpsA, Chain A"/>
    <property type="match status" value="1"/>
</dbReference>
<evidence type="ECO:0000256" key="3">
    <source>
        <dbReference type="ARBA" id="ARBA00012457"/>
    </source>
</evidence>
<name>A0AAW2I2X3_9NEOP</name>
<evidence type="ECO:0000256" key="6">
    <source>
        <dbReference type="ARBA" id="ARBA00048493"/>
    </source>
</evidence>
<comment type="catalytic activity">
    <reaction evidence="6">
        <text>N-acetyl-alpha-D-glucosamine 1-phosphate + UTP + H(+) = UDP-N-acetyl-alpha-D-glucosamine + diphosphate</text>
        <dbReference type="Rhea" id="RHEA:13509"/>
        <dbReference type="ChEBI" id="CHEBI:15378"/>
        <dbReference type="ChEBI" id="CHEBI:33019"/>
        <dbReference type="ChEBI" id="CHEBI:46398"/>
        <dbReference type="ChEBI" id="CHEBI:57705"/>
        <dbReference type="ChEBI" id="CHEBI:57776"/>
        <dbReference type="EC" id="2.7.7.23"/>
    </reaction>
</comment>
<keyword evidence="4" id="KW-0808">Transferase</keyword>